<evidence type="ECO:0000256" key="2">
    <source>
        <dbReference type="ARBA" id="ARBA00022448"/>
    </source>
</evidence>
<feature type="region of interest" description="Disordered" evidence="7">
    <location>
        <begin position="24"/>
        <end position="50"/>
    </location>
</feature>
<proteinExistence type="predicted"/>
<evidence type="ECO:0000313" key="9">
    <source>
        <dbReference type="EMBL" id="KAL0060116.1"/>
    </source>
</evidence>
<feature type="region of interest" description="Disordered" evidence="7">
    <location>
        <begin position="559"/>
        <end position="584"/>
    </location>
</feature>
<evidence type="ECO:0000256" key="1">
    <source>
        <dbReference type="ARBA" id="ARBA00004141"/>
    </source>
</evidence>
<dbReference type="Proteomes" id="UP001437256">
    <property type="component" value="Unassembled WGS sequence"/>
</dbReference>
<evidence type="ECO:0000256" key="6">
    <source>
        <dbReference type="ARBA" id="ARBA00023136"/>
    </source>
</evidence>
<gene>
    <name evidence="9" type="ORF">AAF712_013088</name>
</gene>
<dbReference type="Pfam" id="PF02386">
    <property type="entry name" value="TrkH"/>
    <property type="match status" value="2"/>
</dbReference>
<dbReference type="EMBL" id="JBBXMP010000191">
    <property type="protein sequence ID" value="KAL0060116.1"/>
    <property type="molecule type" value="Genomic_DNA"/>
</dbReference>
<sequence>MFKAREPVPPRRNEFVSNVIGATPSATMNYYPTPSSPPDERGDRGEGILSDDQTFTSSPRAASIALSPRSPVGVEFAHTTSITPSVARRRRLNTIREGVPMPYRSATIMTQRALPHTNTLTNEKKYQDNGGFPGPIELANRLIQRMAPRTYRKLERKMTMPYTQTLEKEKTKWLNFDLDVGRNSNFRIDELTDDQLEEIGGVEYIALRYLSYLVPLYFIFTQVIAYLVFAPWISTTEQYDDVFDAQPRVVKKPWFALFQVMGAYTGGGLSLVDMGMVPFQNAYLMTLSLIFVILAGNHALPIFLRFIIWVGSRVSREDSEAEKAFSFLLDHPRSAIEWILFEVLNIGLAPYESLNTGAKVICGLFQGLAARASGFSIVPLASLAPALQFLYMVMMYIAIYPIAISIRSTNSYEEQSLGVFDEPTDEEEEEPQADEMKHLDVRQRVHRYVGWHLRKQVSLDIWWLVWGVFLVAIIERNNLMDEDKKWFDIFRVLFELVSAFGGIGLTLGLPYDNFSFVGGMRPLSKLVVIVIMVRGRHRGLPVAVDRAIMLPHELMKLRQQQQAEERQKNGEHGHPPQAPLHAHSEQPEHGLGLVFSGHAGHGAA</sequence>
<reference evidence="9 10" key="1">
    <citation type="submission" date="2024-05" db="EMBL/GenBank/DDBJ databases">
        <title>A draft genome resource for the thread blight pathogen Marasmius tenuissimus strain MS-2.</title>
        <authorList>
            <person name="Yulfo-Soto G.E."/>
            <person name="Baruah I.K."/>
            <person name="Amoako-Attah I."/>
            <person name="Bukari Y."/>
            <person name="Meinhardt L.W."/>
            <person name="Bailey B.A."/>
            <person name="Cohen S.P."/>
        </authorList>
    </citation>
    <scope>NUCLEOTIDE SEQUENCE [LARGE SCALE GENOMIC DNA]</scope>
    <source>
        <strain evidence="9 10">MS-2</strain>
    </source>
</reference>
<feature type="compositionally biased region" description="Polar residues" evidence="7">
    <location>
        <begin position="24"/>
        <end position="33"/>
    </location>
</feature>
<feature type="transmembrane region" description="Helical" evidence="8">
    <location>
        <begin position="209"/>
        <end position="233"/>
    </location>
</feature>
<keyword evidence="6 8" id="KW-0472">Membrane</keyword>
<evidence type="ECO:0000256" key="3">
    <source>
        <dbReference type="ARBA" id="ARBA00022692"/>
    </source>
</evidence>
<keyword evidence="4 8" id="KW-1133">Transmembrane helix</keyword>
<feature type="transmembrane region" description="Helical" evidence="8">
    <location>
        <begin position="457"/>
        <end position="474"/>
    </location>
</feature>
<comment type="subcellular location">
    <subcellularLocation>
        <location evidence="1">Membrane</location>
        <topology evidence="1">Multi-pass membrane protein</topology>
    </subcellularLocation>
</comment>
<feature type="transmembrane region" description="Helical" evidence="8">
    <location>
        <begin position="489"/>
        <end position="511"/>
    </location>
</feature>
<feature type="transmembrane region" description="Helical" evidence="8">
    <location>
        <begin position="253"/>
        <end position="272"/>
    </location>
</feature>
<comment type="caution">
    <text evidence="9">The sequence shown here is derived from an EMBL/GenBank/DDBJ whole genome shotgun (WGS) entry which is preliminary data.</text>
</comment>
<evidence type="ECO:0000256" key="5">
    <source>
        <dbReference type="ARBA" id="ARBA00023065"/>
    </source>
</evidence>
<keyword evidence="3 8" id="KW-0812">Transmembrane</keyword>
<feature type="transmembrane region" description="Helical" evidence="8">
    <location>
        <begin position="389"/>
        <end position="406"/>
    </location>
</feature>
<keyword evidence="5" id="KW-0406">Ion transport</keyword>
<evidence type="ECO:0000256" key="7">
    <source>
        <dbReference type="SAM" id="MobiDB-lite"/>
    </source>
</evidence>
<evidence type="ECO:0000256" key="8">
    <source>
        <dbReference type="SAM" id="Phobius"/>
    </source>
</evidence>
<feature type="transmembrane region" description="Helical" evidence="8">
    <location>
        <begin position="284"/>
        <end position="308"/>
    </location>
</feature>
<evidence type="ECO:0000313" key="10">
    <source>
        <dbReference type="Proteomes" id="UP001437256"/>
    </source>
</evidence>
<feature type="compositionally biased region" description="Basic and acidic residues" evidence="7">
    <location>
        <begin position="563"/>
        <end position="574"/>
    </location>
</feature>
<dbReference type="InterPro" id="IPR003445">
    <property type="entry name" value="Cat_transpt"/>
</dbReference>
<dbReference type="InterPro" id="IPR051143">
    <property type="entry name" value="TrkH_K-transport"/>
</dbReference>
<dbReference type="PANTHER" id="PTHR31064:SF30">
    <property type="entry name" value="HIGH-AFFINITY POTASSIUM TRANSPORT PROTEIN-RELATED"/>
    <property type="match status" value="1"/>
</dbReference>
<evidence type="ECO:0000256" key="4">
    <source>
        <dbReference type="ARBA" id="ARBA00022989"/>
    </source>
</evidence>
<dbReference type="PANTHER" id="PTHR31064">
    <property type="entry name" value="POTASSIUM TRANSPORT PROTEIN DDB_G0292412-RELATED"/>
    <property type="match status" value="1"/>
</dbReference>
<keyword evidence="2" id="KW-0813">Transport</keyword>
<keyword evidence="10" id="KW-1185">Reference proteome</keyword>
<name>A0ABR2ZEV9_9AGAR</name>
<protein>
    <submittedName>
        <fullName evidence="9">Uncharacterized protein</fullName>
    </submittedName>
</protein>
<accession>A0ABR2ZEV9</accession>
<organism evidence="9 10">
    <name type="scientific">Marasmius tenuissimus</name>
    <dbReference type="NCBI Taxonomy" id="585030"/>
    <lineage>
        <taxon>Eukaryota</taxon>
        <taxon>Fungi</taxon>
        <taxon>Dikarya</taxon>
        <taxon>Basidiomycota</taxon>
        <taxon>Agaricomycotina</taxon>
        <taxon>Agaricomycetes</taxon>
        <taxon>Agaricomycetidae</taxon>
        <taxon>Agaricales</taxon>
        <taxon>Marasmiineae</taxon>
        <taxon>Marasmiaceae</taxon>
        <taxon>Marasmius</taxon>
    </lineage>
</organism>